<keyword evidence="2" id="KW-1185">Reference proteome</keyword>
<protein>
    <submittedName>
        <fullName evidence="1">5858_t:CDS:1</fullName>
    </submittedName>
</protein>
<dbReference type="EMBL" id="CAJVPW010006936">
    <property type="protein sequence ID" value="CAG8574952.1"/>
    <property type="molecule type" value="Genomic_DNA"/>
</dbReference>
<evidence type="ECO:0000313" key="1">
    <source>
        <dbReference type="EMBL" id="CAG8574952.1"/>
    </source>
</evidence>
<comment type="caution">
    <text evidence="1">The sequence shown here is derived from an EMBL/GenBank/DDBJ whole genome shotgun (WGS) entry which is preliminary data.</text>
</comment>
<proteinExistence type="predicted"/>
<name>A0ACA9M7M7_9GLOM</name>
<dbReference type="Proteomes" id="UP000789366">
    <property type="component" value="Unassembled WGS sequence"/>
</dbReference>
<reference evidence="1" key="1">
    <citation type="submission" date="2021-06" db="EMBL/GenBank/DDBJ databases">
        <authorList>
            <person name="Kallberg Y."/>
            <person name="Tangrot J."/>
            <person name="Rosling A."/>
        </authorList>
    </citation>
    <scope>NUCLEOTIDE SEQUENCE</scope>
    <source>
        <strain evidence="1">28 12/20/2015</strain>
    </source>
</reference>
<accession>A0ACA9M7M7</accession>
<evidence type="ECO:0000313" key="2">
    <source>
        <dbReference type="Proteomes" id="UP000789366"/>
    </source>
</evidence>
<organism evidence="1 2">
    <name type="scientific">Cetraspora pellucida</name>
    <dbReference type="NCBI Taxonomy" id="1433469"/>
    <lineage>
        <taxon>Eukaryota</taxon>
        <taxon>Fungi</taxon>
        <taxon>Fungi incertae sedis</taxon>
        <taxon>Mucoromycota</taxon>
        <taxon>Glomeromycotina</taxon>
        <taxon>Glomeromycetes</taxon>
        <taxon>Diversisporales</taxon>
        <taxon>Gigasporaceae</taxon>
        <taxon>Cetraspora</taxon>
    </lineage>
</organism>
<gene>
    <name evidence="1" type="ORF">SPELUC_LOCUS6138</name>
</gene>
<sequence>MQEKANNSDKRPDDAKKPADAKKRPAGTKNNLIMQNKGSEDYDKNDLVAQMKLEDAKR</sequence>